<evidence type="ECO:0000313" key="2">
    <source>
        <dbReference type="EMBL" id="MFD1384930.1"/>
    </source>
</evidence>
<protein>
    <submittedName>
        <fullName evidence="2">DUF2065 family protein</fullName>
    </submittedName>
</protein>
<dbReference type="Proteomes" id="UP001597059">
    <property type="component" value="Unassembled WGS sequence"/>
</dbReference>
<dbReference type="PANTHER" id="PTHR38602">
    <property type="entry name" value="INNER MEMBRANE PROTEIN-RELATED"/>
    <property type="match status" value="1"/>
</dbReference>
<keyword evidence="1" id="KW-1133">Transmembrane helix</keyword>
<feature type="transmembrane region" description="Helical" evidence="1">
    <location>
        <begin position="44"/>
        <end position="63"/>
    </location>
</feature>
<keyword evidence="1" id="KW-0812">Transmembrane</keyword>
<dbReference type="EMBL" id="JBHTMN010000018">
    <property type="protein sequence ID" value="MFD1384930.1"/>
    <property type="molecule type" value="Genomic_DNA"/>
</dbReference>
<dbReference type="InterPro" id="IPR019201">
    <property type="entry name" value="DUF2065"/>
</dbReference>
<organism evidence="2 3">
    <name type="scientific">Rhodanobacter aciditrophus</name>
    <dbReference type="NCBI Taxonomy" id="1623218"/>
    <lineage>
        <taxon>Bacteria</taxon>
        <taxon>Pseudomonadati</taxon>
        <taxon>Pseudomonadota</taxon>
        <taxon>Gammaproteobacteria</taxon>
        <taxon>Lysobacterales</taxon>
        <taxon>Rhodanobacteraceae</taxon>
        <taxon>Rhodanobacter</taxon>
    </lineage>
</organism>
<proteinExistence type="predicted"/>
<evidence type="ECO:0000313" key="3">
    <source>
        <dbReference type="Proteomes" id="UP001597059"/>
    </source>
</evidence>
<name>A0ABW4B6E5_9GAMM</name>
<reference evidence="3" key="1">
    <citation type="journal article" date="2019" name="Int. J. Syst. Evol. Microbiol.">
        <title>The Global Catalogue of Microorganisms (GCM) 10K type strain sequencing project: providing services to taxonomists for standard genome sequencing and annotation.</title>
        <authorList>
            <consortium name="The Broad Institute Genomics Platform"/>
            <consortium name="The Broad Institute Genome Sequencing Center for Infectious Disease"/>
            <person name="Wu L."/>
            <person name="Ma J."/>
        </authorList>
    </citation>
    <scope>NUCLEOTIDE SEQUENCE [LARGE SCALE GENOMIC DNA]</scope>
    <source>
        <strain evidence="3">JCM 30774</strain>
    </source>
</reference>
<keyword evidence="1" id="KW-0472">Membrane</keyword>
<sequence>MQELLHSLLVGVSLLLIAEGVLPFLKPNLWREIMAKAIASSNTNLRVLGAVSMFLGLILLLLARS</sequence>
<dbReference type="RefSeq" id="WP_377369615.1">
    <property type="nucleotide sequence ID" value="NZ_JBHTMN010000018.1"/>
</dbReference>
<evidence type="ECO:0000256" key="1">
    <source>
        <dbReference type="SAM" id="Phobius"/>
    </source>
</evidence>
<comment type="caution">
    <text evidence="2">The sequence shown here is derived from an EMBL/GenBank/DDBJ whole genome shotgun (WGS) entry which is preliminary data.</text>
</comment>
<dbReference type="PANTHER" id="PTHR38602:SF1">
    <property type="entry name" value="INNER MEMBRANE PROTEIN"/>
    <property type="match status" value="1"/>
</dbReference>
<accession>A0ABW4B6E5</accession>
<keyword evidence="3" id="KW-1185">Reference proteome</keyword>
<gene>
    <name evidence="2" type="ORF">ACFQ45_16300</name>
</gene>
<dbReference type="Pfam" id="PF09838">
    <property type="entry name" value="DUF2065"/>
    <property type="match status" value="1"/>
</dbReference>